<dbReference type="SUPFAM" id="SSF51905">
    <property type="entry name" value="FAD/NAD(P)-binding domain"/>
    <property type="match status" value="1"/>
</dbReference>
<dbReference type="EMBL" id="BAABDD010000013">
    <property type="protein sequence ID" value="GAA3748849.1"/>
    <property type="molecule type" value="Genomic_DNA"/>
</dbReference>
<keyword evidence="1" id="KW-0503">Monooxygenase</keyword>
<dbReference type="Pfam" id="PF12831">
    <property type="entry name" value="FAD_oxidored"/>
    <property type="match status" value="1"/>
</dbReference>
<name>A0ABP7G0V8_9ACTN</name>
<protein>
    <submittedName>
        <fullName evidence="1">FAD-binding monooxygenase</fullName>
    </submittedName>
</protein>
<dbReference type="Gene3D" id="3.50.50.60">
    <property type="entry name" value="FAD/NAD(P)-binding domain"/>
    <property type="match status" value="1"/>
</dbReference>
<organism evidence="1 2">
    <name type="scientific">Salinactinospora qingdaonensis</name>
    <dbReference type="NCBI Taxonomy" id="702744"/>
    <lineage>
        <taxon>Bacteria</taxon>
        <taxon>Bacillati</taxon>
        <taxon>Actinomycetota</taxon>
        <taxon>Actinomycetes</taxon>
        <taxon>Streptosporangiales</taxon>
        <taxon>Nocardiopsidaceae</taxon>
        <taxon>Salinactinospora</taxon>
    </lineage>
</organism>
<comment type="caution">
    <text evidence="1">The sequence shown here is derived from an EMBL/GenBank/DDBJ whole genome shotgun (WGS) entry which is preliminary data.</text>
</comment>
<dbReference type="PANTHER" id="PTHR43422">
    <property type="entry name" value="THIAMINE THIAZOLE SYNTHASE"/>
    <property type="match status" value="1"/>
</dbReference>
<dbReference type="GO" id="GO:0004497">
    <property type="term" value="F:monooxygenase activity"/>
    <property type="evidence" value="ECO:0007669"/>
    <property type="project" value="UniProtKB-KW"/>
</dbReference>
<evidence type="ECO:0000313" key="1">
    <source>
        <dbReference type="EMBL" id="GAA3748849.1"/>
    </source>
</evidence>
<keyword evidence="1" id="KW-0560">Oxidoreductase</keyword>
<evidence type="ECO:0000313" key="2">
    <source>
        <dbReference type="Proteomes" id="UP001500908"/>
    </source>
</evidence>
<reference evidence="2" key="1">
    <citation type="journal article" date="2019" name="Int. J. Syst. Evol. Microbiol.">
        <title>The Global Catalogue of Microorganisms (GCM) 10K type strain sequencing project: providing services to taxonomists for standard genome sequencing and annotation.</title>
        <authorList>
            <consortium name="The Broad Institute Genomics Platform"/>
            <consortium name="The Broad Institute Genome Sequencing Center for Infectious Disease"/>
            <person name="Wu L."/>
            <person name="Ma J."/>
        </authorList>
    </citation>
    <scope>NUCLEOTIDE SEQUENCE [LARGE SCALE GENOMIC DNA]</scope>
    <source>
        <strain evidence="2">JCM 17137</strain>
    </source>
</reference>
<accession>A0ABP7G0V8</accession>
<proteinExistence type="predicted"/>
<dbReference type="PANTHER" id="PTHR43422:SF3">
    <property type="entry name" value="THIAMINE THIAZOLE SYNTHASE"/>
    <property type="match status" value="1"/>
</dbReference>
<sequence length="458" mass="50488">MDDSTEDRAIVLGGSMAGLLAARVLSDWYSRVLVVDRDKLLGVTEARRGVPQGHHVHGLLARGQQILDELFPGFTEEAVAAGVPTGDLGELRWFFDGRRLQPASTGLVCVSAARPVLEKQVRDRVAALPNVAFAEQRDIVGLTTTPRGDRVTGVRVQPRSGGDEEVLEGALVVDASGRGSRTPVWLEEMGYRRPEEERVKIDLTYTTRHYRLRSEEALNGDLSINPVSTPSHRRGAFFSRIENGRCVLSLTGVLGDSPPADPEGFLDFVRSLEVPDVYEVIRDAEPLNDPVSFRYPASVRRHYERLEQFPDRLLVVGDAVCSFNPVYGQGMTVAAIEATILRKHLRQGRPPQPMRFLSDVSDALDAPWDISAGGDLDFPEVAGKRPLKVRMANAYMSLLRSAATRDGQLTRAFMRVAGLIDPPETLMRPAMILRVLRNARGRREPSASAQRGKRAVDA</sequence>
<dbReference type="Proteomes" id="UP001500908">
    <property type="component" value="Unassembled WGS sequence"/>
</dbReference>
<keyword evidence="2" id="KW-1185">Reference proteome</keyword>
<dbReference type="InterPro" id="IPR036188">
    <property type="entry name" value="FAD/NAD-bd_sf"/>
</dbReference>
<dbReference type="RefSeq" id="WP_344972197.1">
    <property type="nucleotide sequence ID" value="NZ_BAABDD010000013.1"/>
</dbReference>
<gene>
    <name evidence="1" type="ORF">GCM10022402_30090</name>
</gene>